<name>A0A072TE92_MEDTR</name>
<evidence type="ECO:0000313" key="1">
    <source>
        <dbReference type="EMBL" id="KEH15844.1"/>
    </source>
</evidence>
<keyword evidence="3" id="KW-1185">Reference proteome</keyword>
<dbReference type="HOGENOM" id="CLU_2100572_0_0_1"/>
<gene>
    <name evidence="1" type="ORF">MTR_0496s0030</name>
</gene>
<evidence type="ECO:0000313" key="2">
    <source>
        <dbReference type="EnsemblPlants" id="KEH15844"/>
    </source>
</evidence>
<sequence length="116" mass="13489">MRILKLYSRFQTLQSGLQVLKKSYTVSDHANTIHRSLLAIFRPKIELVGDKSAEKFKSIALIAKDKSAKMEKRWYIRPKDFSTKPKERSFLVEAVVQKVQASRVKRNIDLPWSLGR</sequence>
<reference evidence="1 3" key="1">
    <citation type="journal article" date="2011" name="Nature">
        <title>The Medicago genome provides insight into the evolution of rhizobial symbioses.</title>
        <authorList>
            <person name="Young N.D."/>
            <person name="Debelle F."/>
            <person name="Oldroyd G.E."/>
            <person name="Geurts R."/>
            <person name="Cannon S.B."/>
            <person name="Udvardi M.K."/>
            <person name="Benedito V.A."/>
            <person name="Mayer K.F."/>
            <person name="Gouzy J."/>
            <person name="Schoof H."/>
            <person name="Van de Peer Y."/>
            <person name="Proost S."/>
            <person name="Cook D.R."/>
            <person name="Meyers B.C."/>
            <person name="Spannagl M."/>
            <person name="Cheung F."/>
            <person name="De Mita S."/>
            <person name="Krishnakumar V."/>
            <person name="Gundlach H."/>
            <person name="Zhou S."/>
            <person name="Mudge J."/>
            <person name="Bharti A.K."/>
            <person name="Murray J.D."/>
            <person name="Naoumkina M.A."/>
            <person name="Rosen B."/>
            <person name="Silverstein K.A."/>
            <person name="Tang H."/>
            <person name="Rombauts S."/>
            <person name="Zhao P.X."/>
            <person name="Zhou P."/>
            <person name="Barbe V."/>
            <person name="Bardou P."/>
            <person name="Bechner M."/>
            <person name="Bellec A."/>
            <person name="Berger A."/>
            <person name="Berges H."/>
            <person name="Bidwell S."/>
            <person name="Bisseling T."/>
            <person name="Choisne N."/>
            <person name="Couloux A."/>
            <person name="Denny R."/>
            <person name="Deshpande S."/>
            <person name="Dai X."/>
            <person name="Doyle J.J."/>
            <person name="Dudez A.M."/>
            <person name="Farmer A.D."/>
            <person name="Fouteau S."/>
            <person name="Franken C."/>
            <person name="Gibelin C."/>
            <person name="Gish J."/>
            <person name="Goldstein S."/>
            <person name="Gonzalez A.J."/>
            <person name="Green P.J."/>
            <person name="Hallab A."/>
            <person name="Hartog M."/>
            <person name="Hua A."/>
            <person name="Humphray S.J."/>
            <person name="Jeong D.H."/>
            <person name="Jing Y."/>
            <person name="Jocker A."/>
            <person name="Kenton S.M."/>
            <person name="Kim D.J."/>
            <person name="Klee K."/>
            <person name="Lai H."/>
            <person name="Lang C."/>
            <person name="Lin S."/>
            <person name="Macmil S.L."/>
            <person name="Magdelenat G."/>
            <person name="Matthews L."/>
            <person name="McCorrison J."/>
            <person name="Monaghan E.L."/>
            <person name="Mun J.H."/>
            <person name="Najar F.Z."/>
            <person name="Nicholson C."/>
            <person name="Noirot C."/>
            <person name="O'Bleness M."/>
            <person name="Paule C.R."/>
            <person name="Poulain J."/>
            <person name="Prion F."/>
            <person name="Qin B."/>
            <person name="Qu C."/>
            <person name="Retzel E.F."/>
            <person name="Riddle C."/>
            <person name="Sallet E."/>
            <person name="Samain S."/>
            <person name="Samson N."/>
            <person name="Sanders I."/>
            <person name="Saurat O."/>
            <person name="Scarpelli C."/>
            <person name="Schiex T."/>
            <person name="Segurens B."/>
            <person name="Severin A.J."/>
            <person name="Sherrier D.J."/>
            <person name="Shi R."/>
            <person name="Sims S."/>
            <person name="Singer S.R."/>
            <person name="Sinharoy S."/>
            <person name="Sterck L."/>
            <person name="Viollet A."/>
            <person name="Wang B.B."/>
            <person name="Wang K."/>
            <person name="Wang M."/>
            <person name="Wang X."/>
            <person name="Warfsmann J."/>
            <person name="Weissenbach J."/>
            <person name="White D.D."/>
            <person name="White J.D."/>
            <person name="Wiley G.B."/>
            <person name="Wincker P."/>
            <person name="Xing Y."/>
            <person name="Yang L."/>
            <person name="Yao Z."/>
            <person name="Ying F."/>
            <person name="Zhai J."/>
            <person name="Zhou L."/>
            <person name="Zuber A."/>
            <person name="Denarie J."/>
            <person name="Dixon R.A."/>
            <person name="May G.D."/>
            <person name="Schwartz D.C."/>
            <person name="Rogers J."/>
            <person name="Quetier F."/>
            <person name="Town C.D."/>
            <person name="Roe B.A."/>
        </authorList>
    </citation>
    <scope>NUCLEOTIDE SEQUENCE [LARGE SCALE GENOMIC DNA]</scope>
    <source>
        <strain evidence="1">A17</strain>
        <strain evidence="2 3">cv. Jemalong A17</strain>
    </source>
</reference>
<protein>
    <submittedName>
        <fullName evidence="1 2">Uncharacterized protein</fullName>
    </submittedName>
</protein>
<proteinExistence type="predicted"/>
<reference evidence="2" key="3">
    <citation type="submission" date="2015-06" db="UniProtKB">
        <authorList>
            <consortium name="EnsemblPlants"/>
        </authorList>
    </citation>
    <scope>IDENTIFICATION</scope>
    <source>
        <strain evidence="2">cv. Jemalong A17</strain>
    </source>
</reference>
<dbReference type="Proteomes" id="UP000002051">
    <property type="component" value="Unassembled WGS sequence"/>
</dbReference>
<accession>A0A072TE92</accession>
<dbReference type="EnsemblPlants" id="KEH15844">
    <property type="protein sequence ID" value="KEH15844"/>
    <property type="gene ID" value="MTR_0496s0030"/>
</dbReference>
<organism evidence="1 3">
    <name type="scientific">Medicago truncatula</name>
    <name type="common">Barrel medic</name>
    <name type="synonym">Medicago tribuloides</name>
    <dbReference type="NCBI Taxonomy" id="3880"/>
    <lineage>
        <taxon>Eukaryota</taxon>
        <taxon>Viridiplantae</taxon>
        <taxon>Streptophyta</taxon>
        <taxon>Embryophyta</taxon>
        <taxon>Tracheophyta</taxon>
        <taxon>Spermatophyta</taxon>
        <taxon>Magnoliopsida</taxon>
        <taxon>eudicotyledons</taxon>
        <taxon>Gunneridae</taxon>
        <taxon>Pentapetalae</taxon>
        <taxon>rosids</taxon>
        <taxon>fabids</taxon>
        <taxon>Fabales</taxon>
        <taxon>Fabaceae</taxon>
        <taxon>Papilionoideae</taxon>
        <taxon>50 kb inversion clade</taxon>
        <taxon>NPAAA clade</taxon>
        <taxon>Hologalegina</taxon>
        <taxon>IRL clade</taxon>
        <taxon>Trifolieae</taxon>
        <taxon>Medicago</taxon>
    </lineage>
</organism>
<reference evidence="1 3" key="2">
    <citation type="journal article" date="2014" name="BMC Genomics">
        <title>An improved genome release (version Mt4.0) for the model legume Medicago truncatula.</title>
        <authorList>
            <person name="Tang H."/>
            <person name="Krishnakumar V."/>
            <person name="Bidwell S."/>
            <person name="Rosen B."/>
            <person name="Chan A."/>
            <person name="Zhou S."/>
            <person name="Gentzbittel L."/>
            <person name="Childs K.L."/>
            <person name="Yandell M."/>
            <person name="Gundlach H."/>
            <person name="Mayer K.F."/>
            <person name="Schwartz D.C."/>
            <person name="Town C.D."/>
        </authorList>
    </citation>
    <scope>GENOME REANNOTATION</scope>
    <source>
        <strain evidence="1">A17</strain>
        <strain evidence="2 3">cv. Jemalong A17</strain>
    </source>
</reference>
<dbReference type="AlphaFoldDB" id="A0A072TE92"/>
<dbReference type="PaxDb" id="3880-AES87157"/>
<evidence type="ECO:0000313" key="3">
    <source>
        <dbReference type="Proteomes" id="UP000002051"/>
    </source>
</evidence>
<dbReference type="EMBL" id="KL403221">
    <property type="protein sequence ID" value="KEH15844.1"/>
    <property type="molecule type" value="Genomic_DNA"/>
</dbReference>